<evidence type="ECO:0000313" key="3">
    <source>
        <dbReference type="EMBL" id="KAK4205364.1"/>
    </source>
</evidence>
<protein>
    <submittedName>
        <fullName evidence="3">Uncharacterized protein</fullName>
    </submittedName>
</protein>
<name>A0AAN6XRC7_9PEZI</name>
<organism evidence="3 4">
    <name type="scientific">Triangularia verruculosa</name>
    <dbReference type="NCBI Taxonomy" id="2587418"/>
    <lineage>
        <taxon>Eukaryota</taxon>
        <taxon>Fungi</taxon>
        <taxon>Dikarya</taxon>
        <taxon>Ascomycota</taxon>
        <taxon>Pezizomycotina</taxon>
        <taxon>Sordariomycetes</taxon>
        <taxon>Sordariomycetidae</taxon>
        <taxon>Sordariales</taxon>
        <taxon>Podosporaceae</taxon>
        <taxon>Triangularia</taxon>
    </lineage>
</organism>
<comment type="caution">
    <text evidence="3">The sequence shown here is derived from an EMBL/GenBank/DDBJ whole genome shotgun (WGS) entry which is preliminary data.</text>
</comment>
<keyword evidence="2" id="KW-1133">Transmembrane helix</keyword>
<evidence type="ECO:0000313" key="4">
    <source>
        <dbReference type="Proteomes" id="UP001303160"/>
    </source>
</evidence>
<proteinExistence type="predicted"/>
<keyword evidence="2" id="KW-0812">Transmembrane</keyword>
<reference evidence="3" key="2">
    <citation type="submission" date="2023-05" db="EMBL/GenBank/DDBJ databases">
        <authorList>
            <consortium name="Lawrence Berkeley National Laboratory"/>
            <person name="Steindorff A."/>
            <person name="Hensen N."/>
            <person name="Bonometti L."/>
            <person name="Westerberg I."/>
            <person name="Brannstrom I.O."/>
            <person name="Guillou S."/>
            <person name="Cros-Aarteil S."/>
            <person name="Calhoun S."/>
            <person name="Haridas S."/>
            <person name="Kuo A."/>
            <person name="Mondo S."/>
            <person name="Pangilinan J."/>
            <person name="Riley R."/>
            <person name="Labutti K."/>
            <person name="Andreopoulos B."/>
            <person name="Lipzen A."/>
            <person name="Chen C."/>
            <person name="Yanf M."/>
            <person name="Daum C."/>
            <person name="Ng V."/>
            <person name="Clum A."/>
            <person name="Ohm R."/>
            <person name="Martin F."/>
            <person name="Silar P."/>
            <person name="Natvig D."/>
            <person name="Lalanne C."/>
            <person name="Gautier V."/>
            <person name="Ament-Velasquez S.L."/>
            <person name="Kruys A."/>
            <person name="Hutchinson M.I."/>
            <person name="Powell A.J."/>
            <person name="Barry K."/>
            <person name="Miller A.N."/>
            <person name="Grigoriev I.V."/>
            <person name="Debuchy R."/>
            <person name="Gladieux P."/>
            <person name="Thoren M.H."/>
            <person name="Johannesson H."/>
        </authorList>
    </citation>
    <scope>NUCLEOTIDE SEQUENCE</scope>
    <source>
        <strain evidence="3">CBS 315.58</strain>
    </source>
</reference>
<evidence type="ECO:0000256" key="2">
    <source>
        <dbReference type="SAM" id="Phobius"/>
    </source>
</evidence>
<sequence length="182" mass="19872">MPPGRFPHTTASPARRGRRRRAVFPLPAFYVILLLCVIAWTASHTTASWDYTTYNHKHDHHDPKRHHARDTYTPFPGRVVPQHVHHHEKRNGMAGGMAFLEMLGRAQGGGVAVTRPLGGGASVRGHRGRYGNGGRGGEGKGRKGYDVVRLDDAVGEPVGYLTEGGEGEGELKRGRMVVVEGL</sequence>
<accession>A0AAN6XRC7</accession>
<feature type="region of interest" description="Disordered" evidence="1">
    <location>
        <begin position="115"/>
        <end position="143"/>
    </location>
</feature>
<dbReference type="AlphaFoldDB" id="A0AAN6XRC7"/>
<reference evidence="3" key="1">
    <citation type="journal article" date="2023" name="Mol. Phylogenet. Evol.">
        <title>Genome-scale phylogeny and comparative genomics of the fungal order Sordariales.</title>
        <authorList>
            <person name="Hensen N."/>
            <person name="Bonometti L."/>
            <person name="Westerberg I."/>
            <person name="Brannstrom I.O."/>
            <person name="Guillou S."/>
            <person name="Cros-Aarteil S."/>
            <person name="Calhoun S."/>
            <person name="Haridas S."/>
            <person name="Kuo A."/>
            <person name="Mondo S."/>
            <person name="Pangilinan J."/>
            <person name="Riley R."/>
            <person name="LaButti K."/>
            <person name="Andreopoulos B."/>
            <person name="Lipzen A."/>
            <person name="Chen C."/>
            <person name="Yan M."/>
            <person name="Daum C."/>
            <person name="Ng V."/>
            <person name="Clum A."/>
            <person name="Steindorff A."/>
            <person name="Ohm R.A."/>
            <person name="Martin F."/>
            <person name="Silar P."/>
            <person name="Natvig D.O."/>
            <person name="Lalanne C."/>
            <person name="Gautier V."/>
            <person name="Ament-Velasquez S.L."/>
            <person name="Kruys A."/>
            <person name="Hutchinson M.I."/>
            <person name="Powell A.J."/>
            <person name="Barry K."/>
            <person name="Miller A.N."/>
            <person name="Grigoriev I.V."/>
            <person name="Debuchy R."/>
            <person name="Gladieux P."/>
            <person name="Hiltunen Thoren M."/>
            <person name="Johannesson H."/>
        </authorList>
    </citation>
    <scope>NUCLEOTIDE SEQUENCE</scope>
    <source>
        <strain evidence="3">CBS 315.58</strain>
    </source>
</reference>
<dbReference type="EMBL" id="MU863877">
    <property type="protein sequence ID" value="KAK4205364.1"/>
    <property type="molecule type" value="Genomic_DNA"/>
</dbReference>
<evidence type="ECO:0000256" key="1">
    <source>
        <dbReference type="SAM" id="MobiDB-lite"/>
    </source>
</evidence>
<feature type="transmembrane region" description="Helical" evidence="2">
    <location>
        <begin position="22"/>
        <end position="42"/>
    </location>
</feature>
<keyword evidence="4" id="KW-1185">Reference proteome</keyword>
<gene>
    <name evidence="3" type="ORF">QBC40DRAFT_162703</name>
</gene>
<dbReference type="Proteomes" id="UP001303160">
    <property type="component" value="Unassembled WGS sequence"/>
</dbReference>
<keyword evidence="2" id="KW-0472">Membrane</keyword>